<keyword evidence="1" id="KW-0614">Plasmid</keyword>
<accession>A0ABZ2XLH8</accession>
<dbReference type="EMBL" id="CP151407">
    <property type="protein sequence ID" value="WZJ23453.1"/>
    <property type="molecule type" value="Genomic_DNA"/>
</dbReference>
<dbReference type="Proteomes" id="UP001479520">
    <property type="component" value="Plasmid unnamed1"/>
</dbReference>
<dbReference type="RefSeq" id="WP_152091037.1">
    <property type="nucleotide sequence ID" value="NZ_CP151407.1"/>
</dbReference>
<protein>
    <submittedName>
        <fullName evidence="1">Uncharacterized protein</fullName>
    </submittedName>
</protein>
<name>A0ABZ2XLH8_9RHOO</name>
<gene>
    <name evidence="1" type="ORF">AADV58_16995</name>
</gene>
<evidence type="ECO:0000313" key="2">
    <source>
        <dbReference type="Proteomes" id="UP001479520"/>
    </source>
</evidence>
<organism evidence="1 2">
    <name type="scientific">Azonexus hydrophilus</name>
    <dbReference type="NCBI Taxonomy" id="418702"/>
    <lineage>
        <taxon>Bacteria</taxon>
        <taxon>Pseudomonadati</taxon>
        <taxon>Pseudomonadota</taxon>
        <taxon>Betaproteobacteria</taxon>
        <taxon>Rhodocyclales</taxon>
        <taxon>Azonexaceae</taxon>
        <taxon>Azonexus</taxon>
    </lineage>
</organism>
<proteinExistence type="predicted"/>
<sequence>MADKHQTIPEVDQVLARLRQVGDNSITLSRDDVRWLLAEIDGGREAFGAVVQKKNGLEQQAKQMRRTIDDLSALLRKKN</sequence>
<geneLocation type="plasmid" evidence="1 2">
    <name>unnamed1</name>
</geneLocation>
<evidence type="ECO:0000313" key="1">
    <source>
        <dbReference type="EMBL" id="WZJ23453.1"/>
    </source>
</evidence>
<keyword evidence="2" id="KW-1185">Reference proteome</keyword>
<reference evidence="1 2" key="1">
    <citation type="submission" date="2024-04" db="EMBL/GenBank/DDBJ databases">
        <title>Dissimilatory iodate-reducing microorganisms contribute to the enrichment of iodine in groundwater.</title>
        <authorList>
            <person name="Jiang Z."/>
        </authorList>
    </citation>
    <scope>NUCLEOTIDE SEQUENCE [LARGE SCALE GENOMIC DNA]</scope>
    <source>
        <strain evidence="1 2">NCP973</strain>
        <plasmid evidence="1 2">unnamed1</plasmid>
    </source>
</reference>